<evidence type="ECO:0000256" key="6">
    <source>
        <dbReference type="ARBA" id="ARBA00023136"/>
    </source>
</evidence>
<feature type="domain" description="Acyltransferase 3" evidence="8">
    <location>
        <begin position="14"/>
        <end position="340"/>
    </location>
</feature>
<keyword evidence="9" id="KW-0808">Transferase</keyword>
<evidence type="ECO:0000256" key="4">
    <source>
        <dbReference type="ARBA" id="ARBA00022692"/>
    </source>
</evidence>
<dbReference type="EMBL" id="CP063169">
    <property type="protein sequence ID" value="QOR69741.1"/>
    <property type="molecule type" value="Genomic_DNA"/>
</dbReference>
<dbReference type="RefSeq" id="WP_193496339.1">
    <property type="nucleotide sequence ID" value="NZ_CP063169.1"/>
</dbReference>
<feature type="transmembrane region" description="Helical" evidence="7">
    <location>
        <begin position="190"/>
        <end position="207"/>
    </location>
</feature>
<dbReference type="Pfam" id="PF01757">
    <property type="entry name" value="Acyl_transf_3"/>
    <property type="match status" value="1"/>
</dbReference>
<feature type="transmembrane region" description="Helical" evidence="7">
    <location>
        <begin position="91"/>
        <end position="113"/>
    </location>
</feature>
<gene>
    <name evidence="9" type="ORF">IM660_13850</name>
</gene>
<evidence type="ECO:0000256" key="5">
    <source>
        <dbReference type="ARBA" id="ARBA00022989"/>
    </source>
</evidence>
<keyword evidence="3" id="KW-1003">Cell membrane</keyword>
<feature type="transmembrane region" description="Helical" evidence="7">
    <location>
        <begin position="219"/>
        <end position="243"/>
    </location>
</feature>
<keyword evidence="10" id="KW-1185">Reference proteome</keyword>
<feature type="transmembrane region" description="Helical" evidence="7">
    <location>
        <begin position="159"/>
        <end position="178"/>
    </location>
</feature>
<comment type="similarity">
    <text evidence="2">Belongs to the acyltransferase 3 family.</text>
</comment>
<accession>A0A7M1SQM4</accession>
<feature type="transmembrane region" description="Helical" evidence="7">
    <location>
        <begin position="323"/>
        <end position="342"/>
    </location>
</feature>
<feature type="transmembrane region" description="Helical" evidence="7">
    <location>
        <begin position="133"/>
        <end position="152"/>
    </location>
</feature>
<sequence>MTPIATSASSPRLAWIDVAKAVAIVLVVLYHVSVAGAGQLLPGSVSHVISWWSDVSRALIPVRMPLFFLASGLLASSAIERPWRRLWRPRVGNLLWPFLLWSVLFAVLCAPRYDPEDPGRYMRSSLEAIGFGGTAYWFLSVLVVFFVTARLLRRFRYVLLLAGVALVAIAPLVSSFLVDTLDTPQALASNISRVCYFAVWYFVGCFGRPAVERIASGATWLTAASAGGLYVGFAWAIYVAGIAGSITPLLILAMNVLGLVTACQLAFLTARSGAVRRVSRYLAGRTLAIYVLHPILLSGLILLLRRDDGTTVLPLTSPVVDALLFPVVTAMLVVVSTALYDLSQKVGARWLFALPGGRRDSQPLPVSSTPGQ</sequence>
<protein>
    <submittedName>
        <fullName evidence="9">Acyltransferase</fullName>
    </submittedName>
</protein>
<dbReference type="GO" id="GO:0009246">
    <property type="term" value="P:enterobacterial common antigen biosynthetic process"/>
    <property type="evidence" value="ECO:0007669"/>
    <property type="project" value="TreeGrafter"/>
</dbReference>
<keyword evidence="4 7" id="KW-0812">Transmembrane</keyword>
<evidence type="ECO:0000259" key="8">
    <source>
        <dbReference type="Pfam" id="PF01757"/>
    </source>
</evidence>
<evidence type="ECO:0000256" key="3">
    <source>
        <dbReference type="ARBA" id="ARBA00022475"/>
    </source>
</evidence>
<dbReference type="PANTHER" id="PTHR40074">
    <property type="entry name" value="O-ACETYLTRANSFERASE WECH"/>
    <property type="match status" value="1"/>
</dbReference>
<feature type="transmembrane region" description="Helical" evidence="7">
    <location>
        <begin position="282"/>
        <end position="303"/>
    </location>
</feature>
<dbReference type="GO" id="GO:0005886">
    <property type="term" value="C:plasma membrane"/>
    <property type="evidence" value="ECO:0007669"/>
    <property type="project" value="UniProtKB-SubCell"/>
</dbReference>
<evidence type="ECO:0000313" key="9">
    <source>
        <dbReference type="EMBL" id="QOR69741.1"/>
    </source>
</evidence>
<comment type="subcellular location">
    <subcellularLocation>
        <location evidence="1">Cell membrane</location>
        <topology evidence="1">Multi-pass membrane protein</topology>
    </subcellularLocation>
</comment>
<dbReference type="Proteomes" id="UP000593758">
    <property type="component" value="Chromosome"/>
</dbReference>
<name>A0A7M1SQM4_9MICO</name>
<organism evidence="9 10">
    <name type="scientific">Ruania alkalisoli</name>
    <dbReference type="NCBI Taxonomy" id="2779775"/>
    <lineage>
        <taxon>Bacteria</taxon>
        <taxon>Bacillati</taxon>
        <taxon>Actinomycetota</taxon>
        <taxon>Actinomycetes</taxon>
        <taxon>Micrococcales</taxon>
        <taxon>Ruaniaceae</taxon>
        <taxon>Ruania</taxon>
    </lineage>
</organism>
<dbReference type="PANTHER" id="PTHR40074:SF4">
    <property type="entry name" value="INNER MEMBRANE PROTEIN YCFT"/>
    <property type="match status" value="1"/>
</dbReference>
<reference evidence="9 10" key="1">
    <citation type="submission" date="2020-10" db="EMBL/GenBank/DDBJ databases">
        <title>Haloactinobacterium sp. RN3S43, a bacterium isolated from saline soil.</title>
        <authorList>
            <person name="Sun J.-Q."/>
        </authorList>
    </citation>
    <scope>NUCLEOTIDE SEQUENCE [LARGE SCALE GENOMIC DNA]</scope>
    <source>
        <strain evidence="9 10">RN3S43</strain>
    </source>
</reference>
<dbReference type="GO" id="GO:0016413">
    <property type="term" value="F:O-acetyltransferase activity"/>
    <property type="evidence" value="ECO:0007669"/>
    <property type="project" value="TreeGrafter"/>
</dbReference>
<dbReference type="InterPro" id="IPR002656">
    <property type="entry name" value="Acyl_transf_3_dom"/>
</dbReference>
<evidence type="ECO:0000313" key="10">
    <source>
        <dbReference type="Proteomes" id="UP000593758"/>
    </source>
</evidence>
<dbReference type="AlphaFoldDB" id="A0A7M1SQM4"/>
<evidence type="ECO:0000256" key="7">
    <source>
        <dbReference type="SAM" id="Phobius"/>
    </source>
</evidence>
<keyword evidence="9" id="KW-0012">Acyltransferase</keyword>
<evidence type="ECO:0000256" key="2">
    <source>
        <dbReference type="ARBA" id="ARBA00007400"/>
    </source>
</evidence>
<feature type="transmembrane region" description="Helical" evidence="7">
    <location>
        <begin position="249"/>
        <end position="270"/>
    </location>
</feature>
<proteinExistence type="inferred from homology"/>
<keyword evidence="5 7" id="KW-1133">Transmembrane helix</keyword>
<dbReference type="KEGG" id="halt:IM660_13850"/>
<feature type="transmembrane region" description="Helical" evidence="7">
    <location>
        <begin position="21"/>
        <end position="40"/>
    </location>
</feature>
<keyword evidence="6 7" id="KW-0472">Membrane</keyword>
<evidence type="ECO:0000256" key="1">
    <source>
        <dbReference type="ARBA" id="ARBA00004651"/>
    </source>
</evidence>
<feature type="transmembrane region" description="Helical" evidence="7">
    <location>
        <begin position="60"/>
        <end position="79"/>
    </location>
</feature>